<dbReference type="EMBL" id="FMHG01000001">
    <property type="protein sequence ID" value="SCJ71031.1"/>
    <property type="molecule type" value="Genomic_DNA"/>
</dbReference>
<reference evidence="6" key="1">
    <citation type="submission" date="2015-09" db="EMBL/GenBank/DDBJ databases">
        <authorList>
            <consortium name="Pathogen Informatics"/>
        </authorList>
    </citation>
    <scope>NUCLEOTIDE SEQUENCE</scope>
    <source>
        <strain evidence="6">2789STDY5834896</strain>
    </source>
</reference>
<evidence type="ECO:0000256" key="1">
    <source>
        <dbReference type="ARBA" id="ARBA00005395"/>
    </source>
</evidence>
<dbReference type="NCBIfam" id="TIGR01575">
    <property type="entry name" value="rimI"/>
    <property type="match status" value="1"/>
</dbReference>
<protein>
    <submittedName>
        <fullName evidence="6">Acetyltransferase YpeA</fullName>
        <ecNumber evidence="6">2.3.1.-</ecNumber>
    </submittedName>
</protein>
<comment type="similarity">
    <text evidence="1">Belongs to the acetyltransferase family. RimI subfamily.</text>
</comment>
<evidence type="ECO:0000259" key="5">
    <source>
        <dbReference type="PROSITE" id="PS51186"/>
    </source>
</evidence>
<evidence type="ECO:0000256" key="3">
    <source>
        <dbReference type="ARBA" id="ARBA00022679"/>
    </source>
</evidence>
<accession>A0A1C6IMC7</accession>
<dbReference type="Gene3D" id="3.40.630.30">
    <property type="match status" value="1"/>
</dbReference>
<proteinExistence type="inferred from homology"/>
<organism evidence="6">
    <name type="scientific">uncultured Anaerotruncus sp</name>
    <dbReference type="NCBI Taxonomy" id="905011"/>
    <lineage>
        <taxon>Bacteria</taxon>
        <taxon>Bacillati</taxon>
        <taxon>Bacillota</taxon>
        <taxon>Clostridia</taxon>
        <taxon>Eubacteriales</taxon>
        <taxon>Oscillospiraceae</taxon>
        <taxon>Anaerotruncus</taxon>
        <taxon>environmental samples</taxon>
    </lineage>
</organism>
<dbReference type="PROSITE" id="PS51186">
    <property type="entry name" value="GNAT"/>
    <property type="match status" value="1"/>
</dbReference>
<dbReference type="PANTHER" id="PTHR43420">
    <property type="entry name" value="ACETYLTRANSFERASE"/>
    <property type="match status" value="1"/>
</dbReference>
<sequence length="167" mass="17794">MSVTIAPAVAEQLGEIAAIECAALPAEAWGKQQLANALCDQQQLFLVACAGDGTVVGHILCRVVCGDGELLSLAVSPAARCRGVGRALLQAAQKEALRRGCTAMGLEVRAQNRAAIALYRDQGFIPVGRRRGFYRAPIDDALVMLWQPPRPTQDRSERTAVGGEIEI</sequence>
<keyword evidence="4 6" id="KW-0012">Acyltransferase</keyword>
<gene>
    <name evidence="6" type="primary">ypeA</name>
    <name evidence="6" type="ORF">SAMEA3545359_01552</name>
</gene>
<keyword evidence="3 6" id="KW-0808">Transferase</keyword>
<dbReference type="InterPro" id="IPR006464">
    <property type="entry name" value="AcTrfase_RimI/Ard1"/>
</dbReference>
<dbReference type="SUPFAM" id="SSF55729">
    <property type="entry name" value="Acyl-CoA N-acyltransferases (Nat)"/>
    <property type="match status" value="1"/>
</dbReference>
<dbReference type="InterPro" id="IPR050680">
    <property type="entry name" value="YpeA/RimI_acetyltransf"/>
</dbReference>
<evidence type="ECO:0000256" key="4">
    <source>
        <dbReference type="ARBA" id="ARBA00023315"/>
    </source>
</evidence>
<dbReference type="AlphaFoldDB" id="A0A1C6IMC7"/>
<dbReference type="Pfam" id="PF00583">
    <property type="entry name" value="Acetyltransf_1"/>
    <property type="match status" value="1"/>
</dbReference>
<evidence type="ECO:0000256" key="2">
    <source>
        <dbReference type="ARBA" id="ARBA00022490"/>
    </source>
</evidence>
<name>A0A1C6IMC7_9FIRM</name>
<dbReference type="InterPro" id="IPR016181">
    <property type="entry name" value="Acyl_CoA_acyltransferase"/>
</dbReference>
<keyword evidence="2" id="KW-0963">Cytoplasm</keyword>
<dbReference type="InterPro" id="IPR000182">
    <property type="entry name" value="GNAT_dom"/>
</dbReference>
<dbReference type="PANTHER" id="PTHR43420:SF12">
    <property type="entry name" value="N-ACETYLTRANSFERASE DOMAIN-CONTAINING PROTEIN"/>
    <property type="match status" value="1"/>
</dbReference>
<feature type="domain" description="N-acetyltransferase" evidence="5">
    <location>
        <begin position="3"/>
        <end position="149"/>
    </location>
</feature>
<evidence type="ECO:0000313" key="6">
    <source>
        <dbReference type="EMBL" id="SCJ71031.1"/>
    </source>
</evidence>
<dbReference type="EC" id="2.3.1.-" evidence="6"/>
<dbReference type="GO" id="GO:0008080">
    <property type="term" value="F:N-acetyltransferase activity"/>
    <property type="evidence" value="ECO:0007669"/>
    <property type="project" value="InterPro"/>
</dbReference>
<dbReference type="CDD" id="cd04301">
    <property type="entry name" value="NAT_SF"/>
    <property type="match status" value="1"/>
</dbReference>